<evidence type="ECO:0000256" key="1">
    <source>
        <dbReference type="SAM" id="MobiDB-lite"/>
    </source>
</evidence>
<feature type="compositionally biased region" description="Pro residues" evidence="1">
    <location>
        <begin position="373"/>
        <end position="385"/>
    </location>
</feature>
<name>A0AAV7K7E2_9METZ</name>
<keyword evidence="3" id="KW-1185">Reference proteome</keyword>
<proteinExistence type="predicted"/>
<evidence type="ECO:0000313" key="2">
    <source>
        <dbReference type="EMBL" id="KAI6656941.1"/>
    </source>
</evidence>
<feature type="compositionally biased region" description="Polar residues" evidence="1">
    <location>
        <begin position="392"/>
        <end position="401"/>
    </location>
</feature>
<gene>
    <name evidence="2" type="ORF">LOD99_16243</name>
</gene>
<dbReference type="AlphaFoldDB" id="A0AAV7K7E2"/>
<sequence length="401" mass="46083">MEDLNSSRLNSDKEDFETIASNVRSKIQTCFSQLIDIIRMRQDKLISELDEILSRYRLKRVKVRDKINELEKLKRYHEDLYSSSTVRSLQIDILSHIKSELVEIEEEDKQTLSVDFEWSPKDAVSVSKFGELKLVSNNTSVCLSEPVIINKVKTKKSRSFNKFIFSKRLYEGLIYKTDIGPIPRDSYLEEHLKSTFTDHKNWCVSIEGCYWCGKVTNPNQYIYVCDKKCYQYLHEWCRRKLHEFCGESLCMYPGCEMLSIGNANVCSDTHLAILESDYKTIYSKTIARFISKPPHFYNVVDAVNISKSDPIPNFNLSEIKSDSNQSTNSLHASYHIRDIISDCSSNEDSHLSELAESALSCTVLPSPQGKPFRYPPIPTAPPPYKIPKLSISARTGQSSKY</sequence>
<evidence type="ECO:0000313" key="3">
    <source>
        <dbReference type="Proteomes" id="UP001165289"/>
    </source>
</evidence>
<organism evidence="2 3">
    <name type="scientific">Oopsacas minuta</name>
    <dbReference type="NCBI Taxonomy" id="111878"/>
    <lineage>
        <taxon>Eukaryota</taxon>
        <taxon>Metazoa</taxon>
        <taxon>Porifera</taxon>
        <taxon>Hexactinellida</taxon>
        <taxon>Hexasterophora</taxon>
        <taxon>Lyssacinosida</taxon>
        <taxon>Leucopsacidae</taxon>
        <taxon>Oopsacas</taxon>
    </lineage>
</organism>
<dbReference type="EMBL" id="JAKMXF010000133">
    <property type="protein sequence ID" value="KAI6656941.1"/>
    <property type="molecule type" value="Genomic_DNA"/>
</dbReference>
<feature type="region of interest" description="Disordered" evidence="1">
    <location>
        <begin position="372"/>
        <end position="401"/>
    </location>
</feature>
<protein>
    <submittedName>
        <fullName evidence="2">Uncharacterized protein</fullName>
    </submittedName>
</protein>
<accession>A0AAV7K7E2</accession>
<reference evidence="2 3" key="1">
    <citation type="journal article" date="2023" name="BMC Biol.">
        <title>The compact genome of the sponge Oopsacas minuta (Hexactinellida) is lacking key metazoan core genes.</title>
        <authorList>
            <person name="Santini S."/>
            <person name="Schenkelaars Q."/>
            <person name="Jourda C."/>
            <person name="Duchesne M."/>
            <person name="Belahbib H."/>
            <person name="Rocher C."/>
            <person name="Selva M."/>
            <person name="Riesgo A."/>
            <person name="Vervoort M."/>
            <person name="Leys S.P."/>
            <person name="Kodjabachian L."/>
            <person name="Le Bivic A."/>
            <person name="Borchiellini C."/>
            <person name="Claverie J.M."/>
            <person name="Renard E."/>
        </authorList>
    </citation>
    <scope>NUCLEOTIDE SEQUENCE [LARGE SCALE GENOMIC DNA]</scope>
    <source>
        <strain evidence="2">SPO-2</strain>
    </source>
</reference>
<dbReference type="Proteomes" id="UP001165289">
    <property type="component" value="Unassembled WGS sequence"/>
</dbReference>
<comment type="caution">
    <text evidence="2">The sequence shown here is derived from an EMBL/GenBank/DDBJ whole genome shotgun (WGS) entry which is preliminary data.</text>
</comment>